<evidence type="ECO:0000313" key="2">
    <source>
        <dbReference type="Proteomes" id="UP001235939"/>
    </source>
</evidence>
<evidence type="ECO:0000313" key="1">
    <source>
        <dbReference type="EMBL" id="UYV77895.1"/>
    </source>
</evidence>
<accession>A0ABY6LEK9</accession>
<organism evidence="1 2">
    <name type="scientific">Cordylochernes scorpioides</name>
    <dbReference type="NCBI Taxonomy" id="51811"/>
    <lineage>
        <taxon>Eukaryota</taxon>
        <taxon>Metazoa</taxon>
        <taxon>Ecdysozoa</taxon>
        <taxon>Arthropoda</taxon>
        <taxon>Chelicerata</taxon>
        <taxon>Arachnida</taxon>
        <taxon>Pseudoscorpiones</taxon>
        <taxon>Cheliferoidea</taxon>
        <taxon>Chernetidae</taxon>
        <taxon>Cordylochernes</taxon>
    </lineage>
</organism>
<proteinExistence type="predicted"/>
<dbReference type="EMBL" id="CP092877">
    <property type="protein sequence ID" value="UYV77895.1"/>
    <property type="molecule type" value="Genomic_DNA"/>
</dbReference>
<gene>
    <name evidence="1" type="ORF">LAZ67_15002719</name>
</gene>
<reference evidence="1 2" key="1">
    <citation type="submission" date="2022-01" db="EMBL/GenBank/DDBJ databases">
        <title>A chromosomal length assembly of Cordylochernes scorpioides.</title>
        <authorList>
            <person name="Zeh D."/>
            <person name="Zeh J."/>
        </authorList>
    </citation>
    <scope>NUCLEOTIDE SEQUENCE [LARGE SCALE GENOMIC DNA]</scope>
    <source>
        <strain evidence="1">IN4F17</strain>
        <tissue evidence="1">Whole Body</tissue>
    </source>
</reference>
<protein>
    <submittedName>
        <fullName evidence="1">Uncharacterized protein</fullName>
    </submittedName>
</protein>
<keyword evidence="2" id="KW-1185">Reference proteome</keyword>
<sequence length="281" mass="31250">MECCATAQEDSSPDHKTLASRLGAHDTVLHPTGQSLTCAASPVRHVEEYFWTQDDKIVVVSCPLHGKGGAIAPLVSHISEFPVHGYRSGLGLTTPYFALQGRHANYIGPTEAIRGIPAECWGNCVNDLLFTYCFSDAKLKNPYGFSSSSIPLRVTVTNPDDKDYKLTYEYFDFNPIGKEDYIQFPRELGCQRLKEDDDSDQLPNFGKSDLRLHAEIVYDDLGDNFPKYITNVEADLAPKEMAASDKRNRRHVQPLLTWSTNAAHPVSLDQEPLQGTISRAS</sequence>
<dbReference type="Proteomes" id="UP001235939">
    <property type="component" value="Chromosome 15"/>
</dbReference>
<name>A0ABY6LEK9_9ARAC</name>